<dbReference type="Gene3D" id="1.10.287.3160">
    <property type="match status" value="1"/>
</dbReference>
<organism evidence="1 2">
    <name type="scientific">Chelonia mydas</name>
    <name type="common">Green sea-turtle</name>
    <name type="synonym">Chelonia agassizi</name>
    <dbReference type="NCBI Taxonomy" id="8469"/>
    <lineage>
        <taxon>Eukaryota</taxon>
        <taxon>Metazoa</taxon>
        <taxon>Chordata</taxon>
        <taxon>Craniata</taxon>
        <taxon>Vertebrata</taxon>
        <taxon>Euteleostomi</taxon>
        <taxon>Archelosauria</taxon>
        <taxon>Testudinata</taxon>
        <taxon>Testudines</taxon>
        <taxon>Cryptodira</taxon>
        <taxon>Durocryptodira</taxon>
        <taxon>Americhelydia</taxon>
        <taxon>Chelonioidea</taxon>
        <taxon>Cheloniidae</taxon>
        <taxon>Chelonia</taxon>
    </lineage>
</organism>
<evidence type="ECO:0000313" key="2">
    <source>
        <dbReference type="Proteomes" id="UP000031443"/>
    </source>
</evidence>
<accession>M7B992</accession>
<dbReference type="EMBL" id="KB542130">
    <property type="protein sequence ID" value="EMP32125.1"/>
    <property type="molecule type" value="Genomic_DNA"/>
</dbReference>
<keyword evidence="2" id="KW-1185">Reference proteome</keyword>
<gene>
    <name evidence="1" type="ORF">UY3_10750</name>
</gene>
<evidence type="ECO:0000313" key="1">
    <source>
        <dbReference type="EMBL" id="EMP32125.1"/>
    </source>
</evidence>
<proteinExistence type="predicted"/>
<reference evidence="2" key="1">
    <citation type="journal article" date="2013" name="Nat. Genet.">
        <title>The draft genomes of soft-shell turtle and green sea turtle yield insights into the development and evolution of the turtle-specific body plan.</title>
        <authorList>
            <person name="Wang Z."/>
            <person name="Pascual-Anaya J."/>
            <person name="Zadissa A."/>
            <person name="Li W."/>
            <person name="Niimura Y."/>
            <person name="Huang Z."/>
            <person name="Li C."/>
            <person name="White S."/>
            <person name="Xiong Z."/>
            <person name="Fang D."/>
            <person name="Wang B."/>
            <person name="Ming Y."/>
            <person name="Chen Y."/>
            <person name="Zheng Y."/>
            <person name="Kuraku S."/>
            <person name="Pignatelli M."/>
            <person name="Herrero J."/>
            <person name="Beal K."/>
            <person name="Nozawa M."/>
            <person name="Li Q."/>
            <person name="Wang J."/>
            <person name="Zhang H."/>
            <person name="Yu L."/>
            <person name="Shigenobu S."/>
            <person name="Wang J."/>
            <person name="Liu J."/>
            <person name="Flicek P."/>
            <person name="Searle S."/>
            <person name="Wang J."/>
            <person name="Kuratani S."/>
            <person name="Yin Y."/>
            <person name="Aken B."/>
            <person name="Zhang G."/>
            <person name="Irie N."/>
        </authorList>
    </citation>
    <scope>NUCLEOTIDE SEQUENCE [LARGE SCALE GENOMIC DNA]</scope>
</reference>
<protein>
    <submittedName>
        <fullName evidence="1">Uncharacterized protein</fullName>
    </submittedName>
</protein>
<name>M7B992_CHEMY</name>
<dbReference type="Proteomes" id="UP000031443">
    <property type="component" value="Unassembled WGS sequence"/>
</dbReference>
<dbReference type="AlphaFoldDB" id="M7B992"/>
<sequence>MNSSGPCTTVVCSPPRVITWSRQQLYSCPLCQQDSAMAEGASVAFRYPRTAAVVCGARSPRCRLIAAPGNRSAPPLAQDFKHNLDEKHCSSYASAVSSKCSKCSYPEKHSKVYTLTKEIVHALVAKYDLDNYGKLFEFTAEIPEDRAQFKSVLIEVQLVTSMALQASLDVASNVVRTTATAIVMRRASWLLSSGIVKELQVKVEDLPFNKEKLFSEKTEVLHTMKDFRVTLHMLGIYTLHPKKKRY</sequence>